<sequence>MKSDRWQLIEEIFQGALDRPSEERKQFVEQACGNDKQLRSEIESLLASDNDAESVLHSVIAKDLKEMTSTSGPSEIGLRLGPYLLVRELDSGGMGVVYFAVRSDDQYFQIVAIKTIRKGRDSEEMVQQFRMERQVLATLNHPNIGAILDGGETEDGRPFIVMEYVEGQPITLASKNHNLSIRQRIELFRSVCSAVHYAHQKLILHRDIKPSNVMVTPEGMVKLIDFGISKPLVPQPIQGHVSSAKTSSRMMTPDYASPEQLQGKQLTTATDIYSLGVLLFELLTGSRPYKLQNLSDAAAEQVVFKKDSWKLSLAPDLPRRIRKELSGDLDGIVLRAMDPDPSRRYLSVQHFDEDLFRYLEGRPVSARKTSAAYRLRKLMQRHKTAVVATSAVSVALIFSLLIGSRQSRLADRRVRQVRTLSDSAISDMTDKLQHSSASAETQAAIFRSALRYLDGLQKSTGNDPRLLLELSKAYVRVGDLEGSPSVADLGNSDAAITSYQGALRVAMEANSRTPGYESTEAVIEAYQRLGSIEKFLGSLHQANDHYQQGLLLAQDFWKQRPADPTRIRLLAMSYAGIGDVNLGGLNPEQALDRYSAALRIFGDNPNGAEDHDRILIKLYLNEADALNELGHQSESLAYGRKAVALAEALVQRFPSSAQVRRELFLADEKVVLVLAGRDALNIGDSAQAQIYARKALAIAQMLVGIDSTNAQANFDLALAYQAMGDSFRLDNMHMASVWYRSSITLTKRLTPMYGAAARHLIAIRDEALAEVLPSEADAPERLRLLLEANLIRRELAESSPHGRLHLMGSYCKLSDAELAVKDLAKARQYSNAALPFLHEFGTESPSLLVLRDVGSCYESEGNAQFHAALDPTLPLAARHAAEAESNEWYRNSAKVWATWNRRGVATAESEQERQKVERLLKRSSDLSQRDKEQLKLVAKDDRKP</sequence>
<keyword evidence="3 7" id="KW-0418">Kinase</keyword>
<reference evidence="7 8" key="1">
    <citation type="submission" date="2011-11" db="EMBL/GenBank/DDBJ databases">
        <title>Complete sequence of Granulicella mallensis MP5ACTX8.</title>
        <authorList>
            <consortium name="US DOE Joint Genome Institute"/>
            <person name="Lucas S."/>
            <person name="Copeland A."/>
            <person name="Lapidus A."/>
            <person name="Cheng J.-F."/>
            <person name="Goodwin L."/>
            <person name="Pitluck S."/>
            <person name="Peters L."/>
            <person name="Lu M."/>
            <person name="Detter J.C."/>
            <person name="Han C."/>
            <person name="Tapia R."/>
            <person name="Land M."/>
            <person name="Hauser L."/>
            <person name="Kyrpides N."/>
            <person name="Ivanova N."/>
            <person name="Mikhailova N."/>
            <person name="Pagani I."/>
            <person name="Rawat S."/>
            <person name="Mannisto M."/>
            <person name="Haggblom M."/>
            <person name="Woyke T."/>
        </authorList>
    </citation>
    <scope>NUCLEOTIDE SEQUENCE [LARGE SCALE GENOMIC DNA]</scope>
    <source>
        <strain evidence="8">ATCC BAA-1857 / DSM 23137 / MP5ACTX8</strain>
    </source>
</reference>
<feature type="domain" description="Protein kinase" evidence="6">
    <location>
        <begin position="83"/>
        <end position="356"/>
    </location>
</feature>
<dbReference type="Pfam" id="PF00069">
    <property type="entry name" value="Pkinase"/>
    <property type="match status" value="1"/>
</dbReference>
<dbReference type="Gene3D" id="3.30.200.20">
    <property type="entry name" value="Phosphorylase Kinase, domain 1"/>
    <property type="match status" value="1"/>
</dbReference>
<dbReference type="PROSITE" id="PS00108">
    <property type="entry name" value="PROTEIN_KINASE_ST"/>
    <property type="match status" value="1"/>
</dbReference>
<evidence type="ECO:0000313" key="8">
    <source>
        <dbReference type="Proteomes" id="UP000007113"/>
    </source>
</evidence>
<evidence type="ECO:0000256" key="1">
    <source>
        <dbReference type="ARBA" id="ARBA00022679"/>
    </source>
</evidence>
<dbReference type="InterPro" id="IPR011990">
    <property type="entry name" value="TPR-like_helical_dom_sf"/>
</dbReference>
<evidence type="ECO:0000256" key="3">
    <source>
        <dbReference type="ARBA" id="ARBA00022777"/>
    </source>
</evidence>
<dbReference type="InterPro" id="IPR000719">
    <property type="entry name" value="Prot_kinase_dom"/>
</dbReference>
<dbReference type="EC" id="2.7.11.18" evidence="7"/>
<dbReference type="PROSITE" id="PS50011">
    <property type="entry name" value="PROTEIN_KINASE_DOM"/>
    <property type="match status" value="1"/>
</dbReference>
<dbReference type="HOGENOM" id="CLU_007799_0_0_0"/>
<evidence type="ECO:0000313" key="7">
    <source>
        <dbReference type="EMBL" id="AEU36519.1"/>
    </source>
</evidence>
<dbReference type="PANTHER" id="PTHR43289:SF34">
    <property type="entry name" value="SERINE_THREONINE-PROTEIN KINASE YBDM-RELATED"/>
    <property type="match status" value="1"/>
</dbReference>
<evidence type="ECO:0000256" key="5">
    <source>
        <dbReference type="SAM" id="MobiDB-lite"/>
    </source>
</evidence>
<dbReference type="PANTHER" id="PTHR43289">
    <property type="entry name" value="MITOGEN-ACTIVATED PROTEIN KINASE KINASE KINASE 20-RELATED"/>
    <property type="match status" value="1"/>
</dbReference>
<organism evidence="7 8">
    <name type="scientific">Granulicella mallensis (strain ATCC BAA-1857 / DSM 23137 / MP5ACTX8)</name>
    <dbReference type="NCBI Taxonomy" id="682795"/>
    <lineage>
        <taxon>Bacteria</taxon>
        <taxon>Pseudomonadati</taxon>
        <taxon>Acidobacteriota</taxon>
        <taxon>Terriglobia</taxon>
        <taxon>Terriglobales</taxon>
        <taxon>Acidobacteriaceae</taxon>
        <taxon>Granulicella</taxon>
    </lineage>
</organism>
<protein>
    <submittedName>
        <fullName evidence="7">Serine/threonine protein kinase</fullName>
        <ecNumber evidence="7">2.7.11.18</ecNumber>
    </submittedName>
</protein>
<dbReference type="InterPro" id="IPR019734">
    <property type="entry name" value="TPR_rpt"/>
</dbReference>
<proteinExistence type="predicted"/>
<dbReference type="SMART" id="SM00220">
    <property type="entry name" value="S_TKc"/>
    <property type="match status" value="1"/>
</dbReference>
<name>G8NVD8_GRAMM</name>
<dbReference type="CDD" id="cd14014">
    <property type="entry name" value="STKc_PknB_like"/>
    <property type="match status" value="1"/>
</dbReference>
<dbReference type="SMART" id="SM00028">
    <property type="entry name" value="TPR"/>
    <property type="match status" value="3"/>
</dbReference>
<dbReference type="Gene3D" id="1.25.40.10">
    <property type="entry name" value="Tetratricopeptide repeat domain"/>
    <property type="match status" value="2"/>
</dbReference>
<dbReference type="eggNOG" id="COG0515">
    <property type="taxonomic scope" value="Bacteria"/>
</dbReference>
<dbReference type="SUPFAM" id="SSF48452">
    <property type="entry name" value="TPR-like"/>
    <property type="match status" value="1"/>
</dbReference>
<dbReference type="RefSeq" id="WP_014265397.1">
    <property type="nucleotide sequence ID" value="NC_016631.1"/>
</dbReference>
<gene>
    <name evidence="7" type="ordered locus">AciX8_2200</name>
</gene>
<dbReference type="GO" id="GO:0004687">
    <property type="term" value="F:myosin light chain kinase activity"/>
    <property type="evidence" value="ECO:0007669"/>
    <property type="project" value="UniProtKB-EC"/>
</dbReference>
<keyword evidence="8" id="KW-1185">Reference proteome</keyword>
<keyword evidence="2" id="KW-0547">Nucleotide-binding</keyword>
<dbReference type="Gene3D" id="1.10.510.10">
    <property type="entry name" value="Transferase(Phosphotransferase) domain 1"/>
    <property type="match status" value="1"/>
</dbReference>
<dbReference type="Proteomes" id="UP000007113">
    <property type="component" value="Chromosome"/>
</dbReference>
<dbReference type="InterPro" id="IPR008271">
    <property type="entry name" value="Ser/Thr_kinase_AS"/>
</dbReference>
<accession>G8NVD8</accession>
<evidence type="ECO:0000259" key="6">
    <source>
        <dbReference type="PROSITE" id="PS50011"/>
    </source>
</evidence>
<dbReference type="GO" id="GO:0005524">
    <property type="term" value="F:ATP binding"/>
    <property type="evidence" value="ECO:0007669"/>
    <property type="project" value="UniProtKB-KW"/>
</dbReference>
<keyword evidence="4" id="KW-0067">ATP-binding</keyword>
<feature type="region of interest" description="Disordered" evidence="5">
    <location>
        <begin position="921"/>
        <end position="944"/>
    </location>
</feature>
<dbReference type="AlphaFoldDB" id="G8NVD8"/>
<dbReference type="STRING" id="682795.AciX8_2200"/>
<dbReference type="EMBL" id="CP003130">
    <property type="protein sequence ID" value="AEU36519.1"/>
    <property type="molecule type" value="Genomic_DNA"/>
</dbReference>
<dbReference type="InterPro" id="IPR011009">
    <property type="entry name" value="Kinase-like_dom_sf"/>
</dbReference>
<keyword evidence="7" id="KW-0723">Serine/threonine-protein kinase</keyword>
<evidence type="ECO:0000256" key="4">
    <source>
        <dbReference type="ARBA" id="ARBA00022840"/>
    </source>
</evidence>
<dbReference type="OrthoDB" id="9801841at2"/>
<dbReference type="KEGG" id="gma:AciX8_2200"/>
<evidence type="ECO:0000256" key="2">
    <source>
        <dbReference type="ARBA" id="ARBA00022741"/>
    </source>
</evidence>
<keyword evidence="1 7" id="KW-0808">Transferase</keyword>
<dbReference type="SUPFAM" id="SSF56112">
    <property type="entry name" value="Protein kinase-like (PK-like)"/>
    <property type="match status" value="1"/>
</dbReference>